<protein>
    <submittedName>
        <fullName evidence="1">Uncharacterized protein</fullName>
    </submittedName>
</protein>
<dbReference type="OrthoDB" id="10386344at2759"/>
<name>A0A1W0WJG7_HYPEX</name>
<gene>
    <name evidence="1" type="ORF">BV898_10545</name>
</gene>
<comment type="caution">
    <text evidence="1">The sequence shown here is derived from an EMBL/GenBank/DDBJ whole genome shotgun (WGS) entry which is preliminary data.</text>
</comment>
<evidence type="ECO:0000313" key="2">
    <source>
        <dbReference type="Proteomes" id="UP000192578"/>
    </source>
</evidence>
<accession>A0A1W0WJG7</accession>
<dbReference type="Proteomes" id="UP000192578">
    <property type="component" value="Unassembled WGS sequence"/>
</dbReference>
<organism evidence="1 2">
    <name type="scientific">Hypsibius exemplaris</name>
    <name type="common">Freshwater tardigrade</name>
    <dbReference type="NCBI Taxonomy" id="2072580"/>
    <lineage>
        <taxon>Eukaryota</taxon>
        <taxon>Metazoa</taxon>
        <taxon>Ecdysozoa</taxon>
        <taxon>Tardigrada</taxon>
        <taxon>Eutardigrada</taxon>
        <taxon>Parachela</taxon>
        <taxon>Hypsibioidea</taxon>
        <taxon>Hypsibiidae</taxon>
        <taxon>Hypsibius</taxon>
    </lineage>
</organism>
<sequence>MAATRLTGLRYIKYNIKRAFLEHPEICYTAAMGIFVLPVMIRRAIWEDKHPNSLIKAYKENYTIYRPDDPRSYRIRCSPDLAPDDPHIVVI</sequence>
<evidence type="ECO:0000313" key="1">
    <source>
        <dbReference type="EMBL" id="OQV15319.1"/>
    </source>
</evidence>
<keyword evidence="2" id="KW-1185">Reference proteome</keyword>
<proteinExistence type="predicted"/>
<reference evidence="2" key="1">
    <citation type="submission" date="2017-01" db="EMBL/GenBank/DDBJ databases">
        <title>Comparative genomics of anhydrobiosis in the tardigrade Hypsibius dujardini.</title>
        <authorList>
            <person name="Yoshida Y."/>
            <person name="Koutsovoulos G."/>
            <person name="Laetsch D."/>
            <person name="Stevens L."/>
            <person name="Kumar S."/>
            <person name="Horikawa D."/>
            <person name="Ishino K."/>
            <person name="Komine S."/>
            <person name="Tomita M."/>
            <person name="Blaxter M."/>
            <person name="Arakawa K."/>
        </authorList>
    </citation>
    <scope>NUCLEOTIDE SEQUENCE [LARGE SCALE GENOMIC DNA]</scope>
    <source>
        <strain evidence="2">Z151</strain>
    </source>
</reference>
<dbReference type="EMBL" id="MTYJ01000091">
    <property type="protein sequence ID" value="OQV15319.1"/>
    <property type="molecule type" value="Genomic_DNA"/>
</dbReference>
<dbReference type="AlphaFoldDB" id="A0A1W0WJG7"/>